<dbReference type="AlphaFoldDB" id="A0A4R2M4M1"/>
<evidence type="ECO:0000313" key="4">
    <source>
        <dbReference type="Proteomes" id="UP000295106"/>
    </source>
</evidence>
<dbReference type="SUPFAM" id="SSF53756">
    <property type="entry name" value="UDP-Glycosyltransferase/glycogen phosphorylase"/>
    <property type="match status" value="1"/>
</dbReference>
<reference evidence="3 4" key="1">
    <citation type="submission" date="2019-03" db="EMBL/GenBank/DDBJ databases">
        <title>Genomic Encyclopedia of Type Strains, Phase IV (KMG-IV): sequencing the most valuable type-strain genomes for metagenomic binning, comparative biology and taxonomic classification.</title>
        <authorList>
            <person name="Goeker M."/>
        </authorList>
    </citation>
    <scope>NUCLEOTIDE SEQUENCE [LARGE SCALE GENOMIC DNA]</scope>
    <source>
        <strain evidence="3 4">DSM 1709</strain>
    </source>
</reference>
<evidence type="ECO:0000256" key="1">
    <source>
        <dbReference type="ARBA" id="ARBA00022676"/>
    </source>
</evidence>
<keyword evidence="2 3" id="KW-0808">Transferase</keyword>
<gene>
    <name evidence="3" type="ORF">EV684_107144</name>
</gene>
<organism evidence="3 4">
    <name type="scientific">Rubrivivax gelatinosus</name>
    <name type="common">Rhodocyclus gelatinosus</name>
    <name type="synonym">Rhodopseudomonas gelatinosa</name>
    <dbReference type="NCBI Taxonomy" id="28068"/>
    <lineage>
        <taxon>Bacteria</taxon>
        <taxon>Pseudomonadati</taxon>
        <taxon>Pseudomonadota</taxon>
        <taxon>Betaproteobacteria</taxon>
        <taxon>Burkholderiales</taxon>
        <taxon>Sphaerotilaceae</taxon>
        <taxon>Rubrivivax</taxon>
    </lineage>
</organism>
<comment type="caution">
    <text evidence="3">The sequence shown here is derived from an EMBL/GenBank/DDBJ whole genome shotgun (WGS) entry which is preliminary data.</text>
</comment>
<dbReference type="CDD" id="cd03789">
    <property type="entry name" value="GT9_LPS_heptosyltransferase"/>
    <property type="match status" value="1"/>
</dbReference>
<dbReference type="OrthoDB" id="9797795at2"/>
<dbReference type="InterPro" id="IPR051199">
    <property type="entry name" value="LPS_LOS_Heptosyltrfase"/>
</dbReference>
<accession>A0A4R2M4M1</accession>
<evidence type="ECO:0000256" key="2">
    <source>
        <dbReference type="ARBA" id="ARBA00022679"/>
    </source>
</evidence>
<name>A0A4R2M4M1_RUBGE</name>
<dbReference type="EMBL" id="SLXD01000007">
    <property type="protein sequence ID" value="TCP02139.1"/>
    <property type="molecule type" value="Genomic_DNA"/>
</dbReference>
<dbReference type="Pfam" id="PF01075">
    <property type="entry name" value="Glyco_transf_9"/>
    <property type="match status" value="1"/>
</dbReference>
<dbReference type="GeneID" id="99686248"/>
<dbReference type="GO" id="GO:0009244">
    <property type="term" value="P:lipopolysaccharide core region biosynthetic process"/>
    <property type="evidence" value="ECO:0007669"/>
    <property type="project" value="TreeGrafter"/>
</dbReference>
<dbReference type="GO" id="GO:0008713">
    <property type="term" value="F:ADP-heptose-lipopolysaccharide heptosyltransferase activity"/>
    <property type="evidence" value="ECO:0007669"/>
    <property type="project" value="TreeGrafter"/>
</dbReference>
<protein>
    <submittedName>
        <fullName evidence="3">Heptosyltransferase-2</fullName>
    </submittedName>
</protein>
<proteinExistence type="predicted"/>
<sequence>MTPPNAPHTLVVHHRSGIGDLVWHLPYLRAIAATSRDGRIVLMARPSSRAADLLAGETCIAEVIEFDHRPRASERRRGRHDSLAAQWALVGELRRQRFDRVLIFASRPRYGVLAWLAGIPRRAGFGFSATERLWLNEPPYIRPHSGAGNWVYPEATAFAVAQGFVDGPRLPRLAVRPDALQAASRWLAGLPAPVAMSIGSSEPRKHWGDARYAALAAALAADGHGVVLVGGPAEADSGARIVDGVPAALRARVRALTQPSVQLSAAVLRQARLCVGNDTGVLNIAAAVETPALGLFGATPPLRHDPLLQALEGQGMEAIEVHAVTARVRSMLDTAQAAAS</sequence>
<keyword evidence="1" id="KW-0328">Glycosyltransferase</keyword>
<dbReference type="Proteomes" id="UP000295106">
    <property type="component" value="Unassembled WGS sequence"/>
</dbReference>
<dbReference type="RefSeq" id="WP_132647597.1">
    <property type="nucleotide sequence ID" value="NZ_CP181386.1"/>
</dbReference>
<dbReference type="GO" id="GO:0005829">
    <property type="term" value="C:cytosol"/>
    <property type="evidence" value="ECO:0007669"/>
    <property type="project" value="TreeGrafter"/>
</dbReference>
<evidence type="ECO:0000313" key="3">
    <source>
        <dbReference type="EMBL" id="TCP02139.1"/>
    </source>
</evidence>
<dbReference type="InterPro" id="IPR002201">
    <property type="entry name" value="Glyco_trans_9"/>
</dbReference>
<dbReference type="Gene3D" id="3.40.50.2000">
    <property type="entry name" value="Glycogen Phosphorylase B"/>
    <property type="match status" value="2"/>
</dbReference>
<dbReference type="PANTHER" id="PTHR30160">
    <property type="entry name" value="TETRAACYLDISACCHARIDE 4'-KINASE-RELATED"/>
    <property type="match status" value="1"/>
</dbReference>